<dbReference type="SUPFAM" id="SSF82689">
    <property type="entry name" value="Mechanosensitive channel protein MscS (YggB), C-terminal domain"/>
    <property type="match status" value="1"/>
</dbReference>
<feature type="domain" description="Mechanosensitive ion channel MscS" evidence="9">
    <location>
        <begin position="188"/>
        <end position="250"/>
    </location>
</feature>
<keyword evidence="12" id="KW-1185">Reference proteome</keyword>
<dbReference type="RefSeq" id="WP_090303403.1">
    <property type="nucleotide sequence ID" value="NZ_FNFE01000001.1"/>
</dbReference>
<dbReference type="InterPro" id="IPR006685">
    <property type="entry name" value="MscS_channel_2nd"/>
</dbReference>
<dbReference type="GO" id="GO:0005886">
    <property type="term" value="C:plasma membrane"/>
    <property type="evidence" value="ECO:0007669"/>
    <property type="project" value="UniProtKB-SubCell"/>
</dbReference>
<evidence type="ECO:0000256" key="5">
    <source>
        <dbReference type="ARBA" id="ARBA00022989"/>
    </source>
</evidence>
<dbReference type="Proteomes" id="UP000198882">
    <property type="component" value="Unassembled WGS sequence"/>
</dbReference>
<dbReference type="AlphaFoldDB" id="A0A1G8UNI8"/>
<dbReference type="SUPFAM" id="SSF50182">
    <property type="entry name" value="Sm-like ribonucleoproteins"/>
    <property type="match status" value="1"/>
</dbReference>
<accession>A0A1G8UNI8</accession>
<dbReference type="Pfam" id="PF21082">
    <property type="entry name" value="MS_channel_3rd"/>
    <property type="match status" value="1"/>
</dbReference>
<evidence type="ECO:0000256" key="4">
    <source>
        <dbReference type="ARBA" id="ARBA00022692"/>
    </source>
</evidence>
<reference evidence="12" key="1">
    <citation type="submission" date="2016-10" db="EMBL/GenBank/DDBJ databases">
        <authorList>
            <person name="Varghese N."/>
            <person name="Submissions S."/>
        </authorList>
    </citation>
    <scope>NUCLEOTIDE SEQUENCE [LARGE SCALE GENOMIC DNA]</scope>
    <source>
        <strain evidence="12">B4,CECT 8067,JCM 17497</strain>
    </source>
</reference>
<keyword evidence="5 8" id="KW-1133">Transmembrane helix</keyword>
<dbReference type="Gene3D" id="1.10.287.1260">
    <property type="match status" value="1"/>
</dbReference>
<protein>
    <submittedName>
        <fullName evidence="11">Small-conductance mechanosensitive channel</fullName>
    </submittedName>
</protein>
<keyword evidence="6 8" id="KW-0472">Membrane</keyword>
<sequence>MSEILTGFDWLSNVFETTNGRLAVTFAAVGLLLIVLLSYRQLQDWLTERTRPLYSDIISMGVLISTCLLSLAIVLGVWDQTSEIQSIYTDQDLGSDVIARGVFTFVLVIGTLIVTRFVRRVLREVLGSATAVTDHQREITHRLSQVLIWSVSLIIVLGVWIDDLGGLLVGAGFAGIVIGMAARQTLGTVIAGFVLMFDRPFEIGDWIEVDDEEGIVTDISIVNTRLQSFDGEYIMIPNDLISSSMVTNRSKRGRLRVEVDVGVDYSTDVERAAEIARAEVEALEESLTAPSPQVITKEFADSAVILGVRFWIDNPSARRFSKSKTAAIHAIKHGFEDEGIKIPYPQRELTGRAETGGLRIAEDENRDAGESSLDPQDNDVDDSSADDEAEEPKRESQAGTPAEDD</sequence>
<dbReference type="InterPro" id="IPR011014">
    <property type="entry name" value="MscS_channel_TM-2"/>
</dbReference>
<feature type="transmembrane region" description="Helical" evidence="8">
    <location>
        <begin position="60"/>
        <end position="78"/>
    </location>
</feature>
<evidence type="ECO:0000256" key="8">
    <source>
        <dbReference type="SAM" id="Phobius"/>
    </source>
</evidence>
<evidence type="ECO:0000256" key="2">
    <source>
        <dbReference type="ARBA" id="ARBA00008017"/>
    </source>
</evidence>
<dbReference type="GO" id="GO:0008381">
    <property type="term" value="F:mechanosensitive monoatomic ion channel activity"/>
    <property type="evidence" value="ECO:0007669"/>
    <property type="project" value="InterPro"/>
</dbReference>
<comment type="similarity">
    <text evidence="2">Belongs to the MscS (TC 1.A.23) family.</text>
</comment>
<dbReference type="InterPro" id="IPR045275">
    <property type="entry name" value="MscS_archaea/bacteria_type"/>
</dbReference>
<keyword evidence="4 8" id="KW-0812">Transmembrane</keyword>
<feature type="transmembrane region" description="Helical" evidence="8">
    <location>
        <begin position="98"/>
        <end position="118"/>
    </location>
</feature>
<feature type="transmembrane region" description="Helical" evidence="8">
    <location>
        <begin position="139"/>
        <end position="161"/>
    </location>
</feature>
<evidence type="ECO:0000256" key="3">
    <source>
        <dbReference type="ARBA" id="ARBA00022475"/>
    </source>
</evidence>
<evidence type="ECO:0000313" key="11">
    <source>
        <dbReference type="EMBL" id="SDJ54540.1"/>
    </source>
</evidence>
<gene>
    <name evidence="11" type="ORF">SAMN04515672_0936</name>
</gene>
<dbReference type="InterPro" id="IPR011066">
    <property type="entry name" value="MscS_channel_C_sf"/>
</dbReference>
<dbReference type="STRING" id="1095776.SAMN04515672_0936"/>
<feature type="transmembrane region" description="Helical" evidence="8">
    <location>
        <begin position="20"/>
        <end position="39"/>
    </location>
</feature>
<dbReference type="PROSITE" id="PS01246">
    <property type="entry name" value="UPF0003"/>
    <property type="match status" value="1"/>
</dbReference>
<dbReference type="OrthoDB" id="31543at2157"/>
<dbReference type="InterPro" id="IPR006686">
    <property type="entry name" value="MscS_channel_CS"/>
</dbReference>
<feature type="region of interest" description="Disordered" evidence="7">
    <location>
        <begin position="346"/>
        <end position="405"/>
    </location>
</feature>
<dbReference type="SUPFAM" id="SSF82861">
    <property type="entry name" value="Mechanosensitive channel protein MscS (YggB), transmembrane region"/>
    <property type="match status" value="1"/>
</dbReference>
<feature type="domain" description="Mechanosensitive ion channel MscS C-terminal" evidence="10">
    <location>
        <begin position="257"/>
        <end position="342"/>
    </location>
</feature>
<evidence type="ECO:0000259" key="10">
    <source>
        <dbReference type="Pfam" id="PF21082"/>
    </source>
</evidence>
<name>A0A1G8UNI8_9EURY</name>
<comment type="subcellular location">
    <subcellularLocation>
        <location evidence="1">Cell membrane</location>
        <topology evidence="1">Multi-pass membrane protein</topology>
    </subcellularLocation>
</comment>
<dbReference type="Gene3D" id="2.30.30.60">
    <property type="match status" value="1"/>
</dbReference>
<feature type="compositionally biased region" description="Acidic residues" evidence="7">
    <location>
        <begin position="376"/>
        <end position="390"/>
    </location>
</feature>
<evidence type="ECO:0000256" key="1">
    <source>
        <dbReference type="ARBA" id="ARBA00004651"/>
    </source>
</evidence>
<dbReference type="Gene3D" id="3.30.70.100">
    <property type="match status" value="1"/>
</dbReference>
<feature type="compositionally biased region" description="Basic and acidic residues" evidence="7">
    <location>
        <begin position="360"/>
        <end position="369"/>
    </location>
</feature>
<dbReference type="InterPro" id="IPR010920">
    <property type="entry name" value="LSM_dom_sf"/>
</dbReference>
<dbReference type="Pfam" id="PF00924">
    <property type="entry name" value="MS_channel_2nd"/>
    <property type="match status" value="1"/>
</dbReference>
<evidence type="ECO:0000313" key="12">
    <source>
        <dbReference type="Proteomes" id="UP000198882"/>
    </source>
</evidence>
<dbReference type="InterPro" id="IPR049278">
    <property type="entry name" value="MS_channel_C"/>
</dbReference>
<feature type="transmembrane region" description="Helical" evidence="8">
    <location>
        <begin position="167"/>
        <end position="197"/>
    </location>
</feature>
<evidence type="ECO:0000259" key="9">
    <source>
        <dbReference type="Pfam" id="PF00924"/>
    </source>
</evidence>
<proteinExistence type="inferred from homology"/>
<dbReference type="InterPro" id="IPR023408">
    <property type="entry name" value="MscS_beta-dom_sf"/>
</dbReference>
<dbReference type="EMBL" id="FNFE01000001">
    <property type="protein sequence ID" value="SDJ54540.1"/>
    <property type="molecule type" value="Genomic_DNA"/>
</dbReference>
<evidence type="ECO:0000256" key="7">
    <source>
        <dbReference type="SAM" id="MobiDB-lite"/>
    </source>
</evidence>
<dbReference type="PANTHER" id="PTHR30221">
    <property type="entry name" value="SMALL-CONDUCTANCE MECHANOSENSITIVE CHANNEL"/>
    <property type="match status" value="1"/>
</dbReference>
<evidence type="ECO:0000256" key="6">
    <source>
        <dbReference type="ARBA" id="ARBA00023136"/>
    </source>
</evidence>
<organism evidence="11 12">
    <name type="scientific">Natronorubrum texcoconense</name>
    <dbReference type="NCBI Taxonomy" id="1095776"/>
    <lineage>
        <taxon>Archaea</taxon>
        <taxon>Methanobacteriati</taxon>
        <taxon>Methanobacteriota</taxon>
        <taxon>Stenosarchaea group</taxon>
        <taxon>Halobacteria</taxon>
        <taxon>Halobacteriales</taxon>
        <taxon>Natrialbaceae</taxon>
        <taxon>Natronorubrum</taxon>
    </lineage>
</organism>
<keyword evidence="3" id="KW-1003">Cell membrane</keyword>
<dbReference type="PANTHER" id="PTHR30221:SF20">
    <property type="entry name" value="SMALL-CONDUCTANCE MECHANOSENSITIVE CHANNEL"/>
    <property type="match status" value="1"/>
</dbReference>